<evidence type="ECO:0000313" key="2">
    <source>
        <dbReference type="EMBL" id="JAP18374.1"/>
    </source>
</evidence>
<dbReference type="InterPro" id="IPR000477">
    <property type="entry name" value="RT_dom"/>
</dbReference>
<dbReference type="Pfam" id="PF00078">
    <property type="entry name" value="RVT_1"/>
    <property type="match status" value="1"/>
</dbReference>
<reference evidence="2" key="1">
    <citation type="submission" date="2015-12" db="EMBL/GenBank/DDBJ databases">
        <title>Gene expression during late stages of embryo sac development: a critical building block for successful pollen-pistil interactions.</title>
        <authorList>
            <person name="Liu Y."/>
            <person name="Joly V."/>
            <person name="Sabar M."/>
            <person name="Matton D.P."/>
        </authorList>
    </citation>
    <scope>NUCLEOTIDE SEQUENCE</scope>
</reference>
<proteinExistence type="predicted"/>
<dbReference type="InterPro" id="IPR043502">
    <property type="entry name" value="DNA/RNA_pol_sf"/>
</dbReference>
<dbReference type="SUPFAM" id="SSF56672">
    <property type="entry name" value="DNA/RNA polymerases"/>
    <property type="match status" value="1"/>
</dbReference>
<accession>A0A0V0HFX5</accession>
<protein>
    <submittedName>
        <fullName evidence="2">Putative ovule protein</fullName>
    </submittedName>
</protein>
<feature type="non-terminal residue" evidence="2">
    <location>
        <position position="287"/>
    </location>
</feature>
<dbReference type="InterPro" id="IPR052343">
    <property type="entry name" value="Retrotransposon-Effector_Assoc"/>
</dbReference>
<dbReference type="PANTHER" id="PTHR46890">
    <property type="entry name" value="NON-LTR RETROLELEMENT REVERSE TRANSCRIPTASE-LIKE PROTEIN-RELATED"/>
    <property type="match status" value="1"/>
</dbReference>
<dbReference type="AlphaFoldDB" id="A0A0V0HFX5"/>
<evidence type="ECO:0000259" key="1">
    <source>
        <dbReference type="PROSITE" id="PS50878"/>
    </source>
</evidence>
<dbReference type="EMBL" id="GEDG01021358">
    <property type="protein sequence ID" value="JAP18374.1"/>
    <property type="molecule type" value="Transcribed_RNA"/>
</dbReference>
<name>A0A0V0HFX5_SOLCH</name>
<sequence length="287" mass="32723">MGLNKNSVGGPNGMTGAFYQSTWEIIGEDIYKMVKTFVCGAELPQYITHTNLVLISKKIAFNNFSDLRPISLSNFVNKIFFRIVHERIKGVLPMIISPKQAGFVQGRSIAENVLLGQEIFSEIGKRGKTPNLVIKLDMMKAYNRVEWLYLTKVLRRLGFGDRIIDMVYRLISYNWHSILVNGQPKGFFQSSRGLNQGDPLSPTLFILVAEMMSRSLNSLMQKKEFKRFGMPRGSQKLNHMAFVDDMIILCKAEVGTMNMIGETLRKYEAILGQKVNKDKSAIYMHHR</sequence>
<feature type="domain" description="Reverse transcriptase" evidence="1">
    <location>
        <begin position="36"/>
        <end position="287"/>
    </location>
</feature>
<organism evidence="2">
    <name type="scientific">Solanum chacoense</name>
    <name type="common">Chaco potato</name>
    <dbReference type="NCBI Taxonomy" id="4108"/>
    <lineage>
        <taxon>Eukaryota</taxon>
        <taxon>Viridiplantae</taxon>
        <taxon>Streptophyta</taxon>
        <taxon>Embryophyta</taxon>
        <taxon>Tracheophyta</taxon>
        <taxon>Spermatophyta</taxon>
        <taxon>Magnoliopsida</taxon>
        <taxon>eudicotyledons</taxon>
        <taxon>Gunneridae</taxon>
        <taxon>Pentapetalae</taxon>
        <taxon>asterids</taxon>
        <taxon>lamiids</taxon>
        <taxon>Solanales</taxon>
        <taxon>Solanaceae</taxon>
        <taxon>Solanoideae</taxon>
        <taxon>Solaneae</taxon>
        <taxon>Solanum</taxon>
    </lineage>
</organism>
<dbReference type="PROSITE" id="PS50878">
    <property type="entry name" value="RT_POL"/>
    <property type="match status" value="1"/>
</dbReference>
<dbReference type="CDD" id="cd01650">
    <property type="entry name" value="RT_nLTR_like"/>
    <property type="match status" value="1"/>
</dbReference>
<dbReference type="PANTHER" id="PTHR46890:SF34">
    <property type="entry name" value="REVERSE TRANSCRIPTASE DOMAIN-CONTAINING PROTEIN"/>
    <property type="match status" value="1"/>
</dbReference>